<dbReference type="STRING" id="395965.Msil_1984"/>
<dbReference type="InterPro" id="IPR017208">
    <property type="entry name" value="UCP037442_abhydr"/>
</dbReference>
<dbReference type="Proteomes" id="UP000002257">
    <property type="component" value="Chromosome"/>
</dbReference>
<dbReference type="SUPFAM" id="SSF53474">
    <property type="entry name" value="alpha/beta-Hydrolases"/>
    <property type="match status" value="1"/>
</dbReference>
<evidence type="ECO:0000313" key="3">
    <source>
        <dbReference type="Proteomes" id="UP000002257"/>
    </source>
</evidence>
<accession>B8EPS3</accession>
<protein>
    <submittedName>
        <fullName evidence="2">Alpha/beta hydrolase</fullName>
    </submittedName>
</protein>
<dbReference type="AlphaFoldDB" id="B8EPS3"/>
<evidence type="ECO:0000259" key="1">
    <source>
        <dbReference type="Pfam" id="PF12146"/>
    </source>
</evidence>
<organism evidence="2 3">
    <name type="scientific">Methylocella silvestris (strain DSM 15510 / CIP 108128 / LMG 27833 / NCIMB 13906 / BL2)</name>
    <dbReference type="NCBI Taxonomy" id="395965"/>
    <lineage>
        <taxon>Bacteria</taxon>
        <taxon>Pseudomonadati</taxon>
        <taxon>Pseudomonadota</taxon>
        <taxon>Alphaproteobacteria</taxon>
        <taxon>Hyphomicrobiales</taxon>
        <taxon>Beijerinckiaceae</taxon>
        <taxon>Methylocella</taxon>
    </lineage>
</organism>
<feature type="domain" description="Serine aminopeptidase S33" evidence="1">
    <location>
        <begin position="39"/>
        <end position="149"/>
    </location>
</feature>
<dbReference type="KEGG" id="msl:Msil_1984"/>
<dbReference type="eggNOG" id="COG4757">
    <property type="taxonomic scope" value="Bacteria"/>
</dbReference>
<dbReference type="InterPro" id="IPR029058">
    <property type="entry name" value="AB_hydrolase_fold"/>
</dbReference>
<sequence length="327" mass="36492">MSGNLVAPEAQAIAIPCRDDVTLGGHLWTKAGPGGTGTVIINPATGVLARYYHSYAAFLAGHGFSVLTYDYRGIGQSRPARLRGCGYRWRDWGELDFDAALRFAKARDPDAPLFVVGHSVGGFLPGLSENAPAISRMLTVGAQYAYWRDYERSRRARLFLKWHVIMPAFTALWGYFPGKRLGWLEDLPAGVANEWSFRRARMELSHPRPGRKEVLQRFAAVSAPILAIAVSDDELGTVPAIGRTLEYYRGATRIEVLLEPADLGFDAIGHFGLFHNRHAAGFWLDTVRWLRDGMNPWPDKRVAPICSELSSRQNFLPPNLWTKENPQ</sequence>
<reference evidence="2 3" key="1">
    <citation type="journal article" date="2010" name="J. Bacteriol.">
        <title>Complete genome sequence of the aerobic facultative methanotroph Methylocella silvestris BL2.</title>
        <authorList>
            <person name="Chen Y."/>
            <person name="Crombie A."/>
            <person name="Rahman M.T."/>
            <person name="Dedysh S.N."/>
            <person name="Liesack W."/>
            <person name="Stott M.B."/>
            <person name="Alam M."/>
            <person name="Theisen A.R."/>
            <person name="Murrell J.C."/>
            <person name="Dunfield P.F."/>
        </authorList>
    </citation>
    <scope>NUCLEOTIDE SEQUENCE [LARGE SCALE GENOMIC DNA]</scope>
    <source>
        <strain evidence="3">DSM 15510 / CIP 108128 / LMG 27833 / NCIMB 13906 / BL2</strain>
    </source>
</reference>
<dbReference type="EMBL" id="CP001280">
    <property type="protein sequence ID" value="ACK50927.1"/>
    <property type="molecule type" value="Genomic_DNA"/>
</dbReference>
<dbReference type="Pfam" id="PF12146">
    <property type="entry name" value="Hydrolase_4"/>
    <property type="match status" value="1"/>
</dbReference>
<gene>
    <name evidence="2" type="ordered locus">Msil_1984</name>
</gene>
<dbReference type="HOGENOM" id="CLU_058232_0_1_5"/>
<dbReference type="GO" id="GO:0016787">
    <property type="term" value="F:hydrolase activity"/>
    <property type="evidence" value="ECO:0007669"/>
    <property type="project" value="UniProtKB-KW"/>
</dbReference>
<dbReference type="PIRSF" id="PIRSF037442">
    <property type="entry name" value="UCP037442_abhydr"/>
    <property type="match status" value="1"/>
</dbReference>
<keyword evidence="2" id="KW-0378">Hydrolase</keyword>
<evidence type="ECO:0000313" key="2">
    <source>
        <dbReference type="EMBL" id="ACK50927.1"/>
    </source>
</evidence>
<dbReference type="Gene3D" id="3.40.50.1820">
    <property type="entry name" value="alpha/beta hydrolase"/>
    <property type="match status" value="1"/>
</dbReference>
<proteinExistence type="predicted"/>
<keyword evidence="3" id="KW-1185">Reference proteome</keyword>
<dbReference type="ESTHER" id="metsb-b8eps3">
    <property type="family name" value="UCP037442"/>
</dbReference>
<name>B8EPS3_METSB</name>
<dbReference type="InterPro" id="IPR022742">
    <property type="entry name" value="Hydrolase_4"/>
</dbReference>